<protein>
    <recommendedName>
        <fullName evidence="2">Integrase zinc-binding domain-containing protein</fullName>
    </recommendedName>
</protein>
<feature type="region of interest" description="Disordered" evidence="1">
    <location>
        <begin position="335"/>
        <end position="392"/>
    </location>
</feature>
<accession>A0AAV5X352</accession>
<proteinExistence type="predicted"/>
<keyword evidence="5" id="KW-1185">Reference proteome</keyword>
<evidence type="ECO:0000313" key="4">
    <source>
        <dbReference type="EMBL" id="GMT37495.1"/>
    </source>
</evidence>
<feature type="compositionally biased region" description="Acidic residues" evidence="1">
    <location>
        <begin position="352"/>
        <end position="371"/>
    </location>
</feature>
<dbReference type="EMBL" id="BTSY01000157">
    <property type="protein sequence ID" value="GMT37495.1"/>
    <property type="molecule type" value="Genomic_DNA"/>
</dbReference>
<gene>
    <name evidence="3" type="ORF">PFISCL1PPCAC_25880</name>
    <name evidence="4" type="ORF">PFISCL1PPCAC_28792</name>
</gene>
<dbReference type="Proteomes" id="UP001432322">
    <property type="component" value="Unassembled WGS sequence"/>
</dbReference>
<dbReference type="Gene3D" id="1.10.340.70">
    <property type="match status" value="1"/>
</dbReference>
<feature type="domain" description="Integrase zinc-binding" evidence="2">
    <location>
        <begin position="101"/>
        <end position="151"/>
    </location>
</feature>
<evidence type="ECO:0000313" key="5">
    <source>
        <dbReference type="Proteomes" id="UP001432322"/>
    </source>
</evidence>
<evidence type="ECO:0000256" key="1">
    <source>
        <dbReference type="SAM" id="MobiDB-lite"/>
    </source>
</evidence>
<sequence>LCKVSTMSSSDSGFNDNAKNFNDEATSSDGYGGMAPFIYEAIVAFKKDGTYPSFCDLKGNRNAHFHWRIRCKNFTVTDTGVLLYSGNNSSAARAVVRVGETRLAMRFIHEKTGHAAQKQTVMVCARRLYWRSMRRDITRFINECEFCRRKKEIRRNDLPLSHIGSAPAVRPSRSEEAEMRAVADRLLLNTDGELEQYYRGPALPRHEEVVTYEVFEDDDGAFHRVLEDGMMGGGLMVDDDEETEVATTLSGMNGSTYIVVQRQQPSQQLKVDEEDDSRSTPGGGGAEEEEAGAYGDYEDDDDGGEMPMIVADAVIPAVSNEIVRTMEQQQQVQHRLHASPSKPPLLLPEQPLMEEEGEGEREEEEEVEVEVEVGGSPQGIRGEEATERCGQRGVKRRLLDPISLPSAAAVGIQMYSNKTKKRLLEENQALRSRLGVLESLHTDEQRAGALASVAMQMAPIDEETAAMQKSLLLMQREVLQLQRTYWQSKVQQARFMQLPQYYAEEDDEDVVEAAGMVVGGRGGGHYGMVEEEEEEHDDRHHRVMV</sequence>
<reference evidence="4" key="1">
    <citation type="submission" date="2023-10" db="EMBL/GenBank/DDBJ databases">
        <title>Genome assembly of Pristionchus species.</title>
        <authorList>
            <person name="Yoshida K."/>
            <person name="Sommer R.J."/>
        </authorList>
    </citation>
    <scope>NUCLEOTIDE SEQUENCE</scope>
    <source>
        <strain evidence="4">RS5133</strain>
    </source>
</reference>
<feature type="region of interest" description="Disordered" evidence="1">
    <location>
        <begin position="263"/>
        <end position="306"/>
    </location>
</feature>
<organism evidence="4 5">
    <name type="scientific">Pristionchus fissidentatus</name>
    <dbReference type="NCBI Taxonomy" id="1538716"/>
    <lineage>
        <taxon>Eukaryota</taxon>
        <taxon>Metazoa</taxon>
        <taxon>Ecdysozoa</taxon>
        <taxon>Nematoda</taxon>
        <taxon>Chromadorea</taxon>
        <taxon>Rhabditida</taxon>
        <taxon>Rhabditina</taxon>
        <taxon>Diplogasteromorpha</taxon>
        <taxon>Diplogasteroidea</taxon>
        <taxon>Neodiplogasteridae</taxon>
        <taxon>Pristionchus</taxon>
    </lineage>
</organism>
<feature type="compositionally biased region" description="Acidic residues" evidence="1">
    <location>
        <begin position="286"/>
        <end position="304"/>
    </location>
</feature>
<dbReference type="InterPro" id="IPR041588">
    <property type="entry name" value="Integrase_H2C2"/>
</dbReference>
<dbReference type="Pfam" id="PF17921">
    <property type="entry name" value="Integrase_H2C2"/>
    <property type="match status" value="1"/>
</dbReference>
<dbReference type="EMBL" id="BTSY01000006">
    <property type="protein sequence ID" value="GMT34583.1"/>
    <property type="molecule type" value="Genomic_DNA"/>
</dbReference>
<feature type="non-terminal residue" evidence="4">
    <location>
        <position position="1"/>
    </location>
</feature>
<evidence type="ECO:0000313" key="3">
    <source>
        <dbReference type="EMBL" id="GMT34583.1"/>
    </source>
</evidence>
<comment type="caution">
    <text evidence="4">The sequence shown here is derived from an EMBL/GenBank/DDBJ whole genome shotgun (WGS) entry which is preliminary data.</text>
</comment>
<feature type="compositionally biased region" description="Basic and acidic residues" evidence="1">
    <location>
        <begin position="381"/>
        <end position="390"/>
    </location>
</feature>
<evidence type="ECO:0000259" key="2">
    <source>
        <dbReference type="Pfam" id="PF17921"/>
    </source>
</evidence>
<name>A0AAV5X352_9BILA</name>
<dbReference type="AlphaFoldDB" id="A0AAV5X352"/>